<feature type="binding site" evidence="6">
    <location>
        <position position="216"/>
    </location>
    <ligand>
        <name>Mg(2+)</name>
        <dbReference type="ChEBI" id="CHEBI:18420"/>
        <label>1</label>
        <note>catalytic</note>
    </ligand>
</feature>
<comment type="caution">
    <text evidence="8">The sequence shown here is derived from an EMBL/GenBank/DDBJ whole genome shotgun (WGS) entry which is preliminary data.</text>
</comment>
<dbReference type="InterPro" id="IPR020550">
    <property type="entry name" value="Inositol_monophosphatase_CS"/>
</dbReference>
<name>A0A2M7RBB7_9BACT</name>
<evidence type="ECO:0000256" key="1">
    <source>
        <dbReference type="ARBA" id="ARBA00001033"/>
    </source>
</evidence>
<protein>
    <recommendedName>
        <fullName evidence="7">Inositol-1-monophosphatase</fullName>
        <ecNumber evidence="7">3.1.3.25</ecNumber>
    </recommendedName>
</protein>
<dbReference type="SUPFAM" id="SSF56655">
    <property type="entry name" value="Carbohydrate phosphatase"/>
    <property type="match status" value="1"/>
</dbReference>
<keyword evidence="3 6" id="KW-0479">Metal-binding</keyword>
<evidence type="ECO:0000256" key="6">
    <source>
        <dbReference type="PIRSR" id="PIRSR600760-2"/>
    </source>
</evidence>
<dbReference type="EMBL" id="PFMC01000073">
    <property type="protein sequence ID" value="PIY94059.1"/>
    <property type="molecule type" value="Genomic_DNA"/>
</dbReference>
<dbReference type="EC" id="3.1.3.25" evidence="7"/>
<dbReference type="AlphaFoldDB" id="A0A2M7RBB7"/>
<dbReference type="PRINTS" id="PR00377">
    <property type="entry name" value="IMPHPHTASES"/>
</dbReference>
<dbReference type="InterPro" id="IPR033942">
    <property type="entry name" value="IMPase"/>
</dbReference>
<evidence type="ECO:0000256" key="2">
    <source>
        <dbReference type="ARBA" id="ARBA00001946"/>
    </source>
</evidence>
<dbReference type="Gene3D" id="3.40.190.80">
    <property type="match status" value="1"/>
</dbReference>
<dbReference type="GO" id="GO:0006020">
    <property type="term" value="P:inositol metabolic process"/>
    <property type="evidence" value="ECO:0007669"/>
    <property type="project" value="TreeGrafter"/>
</dbReference>
<dbReference type="Pfam" id="PF00459">
    <property type="entry name" value="Inositol_P"/>
    <property type="match status" value="1"/>
</dbReference>
<feature type="binding site" evidence="6">
    <location>
        <position position="66"/>
    </location>
    <ligand>
        <name>Mg(2+)</name>
        <dbReference type="ChEBI" id="CHEBI:18420"/>
        <label>1</label>
        <note>catalytic</note>
    </ligand>
</feature>
<dbReference type="CDD" id="cd01639">
    <property type="entry name" value="IMPase"/>
    <property type="match status" value="1"/>
</dbReference>
<feature type="binding site" evidence="6">
    <location>
        <position position="85"/>
    </location>
    <ligand>
        <name>Mg(2+)</name>
        <dbReference type="ChEBI" id="CHEBI:18420"/>
        <label>1</label>
        <note>catalytic</note>
    </ligand>
</feature>
<feature type="binding site" evidence="6">
    <location>
        <position position="82"/>
    </location>
    <ligand>
        <name>Mg(2+)</name>
        <dbReference type="ChEBI" id="CHEBI:18420"/>
        <label>1</label>
        <note>catalytic</note>
    </ligand>
</feature>
<evidence type="ECO:0000256" key="4">
    <source>
        <dbReference type="ARBA" id="ARBA00022801"/>
    </source>
</evidence>
<reference evidence="9" key="1">
    <citation type="submission" date="2017-09" db="EMBL/GenBank/DDBJ databases">
        <title>Depth-based differentiation of microbial function through sediment-hosted aquifers and enrichment of novel symbionts in the deep terrestrial subsurface.</title>
        <authorList>
            <person name="Probst A.J."/>
            <person name="Ladd B."/>
            <person name="Jarett J.K."/>
            <person name="Geller-Mcgrath D.E."/>
            <person name="Sieber C.M.K."/>
            <person name="Emerson J.B."/>
            <person name="Anantharaman K."/>
            <person name="Thomas B.C."/>
            <person name="Malmstrom R."/>
            <person name="Stieglmeier M."/>
            <person name="Klingl A."/>
            <person name="Woyke T."/>
            <person name="Ryan C.M."/>
            <person name="Banfield J.F."/>
        </authorList>
    </citation>
    <scope>NUCLEOTIDE SEQUENCE [LARGE SCALE GENOMIC DNA]</scope>
</reference>
<evidence type="ECO:0000313" key="9">
    <source>
        <dbReference type="Proteomes" id="UP000228689"/>
    </source>
</evidence>
<evidence type="ECO:0000313" key="8">
    <source>
        <dbReference type="EMBL" id="PIY94059.1"/>
    </source>
</evidence>
<dbReference type="GO" id="GO:0007165">
    <property type="term" value="P:signal transduction"/>
    <property type="evidence" value="ECO:0007669"/>
    <property type="project" value="TreeGrafter"/>
</dbReference>
<comment type="similarity">
    <text evidence="7">Belongs to the inositol monophosphatase superfamily.</text>
</comment>
<dbReference type="FunFam" id="3.30.540.10:FF:000003">
    <property type="entry name" value="Inositol-1-monophosphatase"/>
    <property type="match status" value="1"/>
</dbReference>
<dbReference type="PANTHER" id="PTHR20854:SF4">
    <property type="entry name" value="INOSITOL-1-MONOPHOSPHATASE-RELATED"/>
    <property type="match status" value="1"/>
</dbReference>
<evidence type="ECO:0000256" key="3">
    <source>
        <dbReference type="ARBA" id="ARBA00022723"/>
    </source>
</evidence>
<dbReference type="PROSITE" id="PS00630">
    <property type="entry name" value="IMP_2"/>
    <property type="match status" value="1"/>
</dbReference>
<dbReference type="GO" id="GO:0008934">
    <property type="term" value="F:inositol monophosphate 1-phosphatase activity"/>
    <property type="evidence" value="ECO:0007669"/>
    <property type="project" value="InterPro"/>
</dbReference>
<organism evidence="8 9">
    <name type="scientific">Candidatus Komeilibacteria bacterium CG_4_10_14_0_8_um_filter_37_78</name>
    <dbReference type="NCBI Taxonomy" id="1974471"/>
    <lineage>
        <taxon>Bacteria</taxon>
        <taxon>Candidatus Komeiliibacteriota</taxon>
    </lineage>
</organism>
<comment type="catalytic activity">
    <reaction evidence="1 7">
        <text>a myo-inositol phosphate + H2O = myo-inositol + phosphate</text>
        <dbReference type="Rhea" id="RHEA:24056"/>
        <dbReference type="ChEBI" id="CHEBI:15377"/>
        <dbReference type="ChEBI" id="CHEBI:17268"/>
        <dbReference type="ChEBI" id="CHEBI:43474"/>
        <dbReference type="ChEBI" id="CHEBI:84139"/>
        <dbReference type="EC" id="3.1.3.25"/>
    </reaction>
</comment>
<accession>A0A2M7RBB7</accession>
<proteinExistence type="inferred from homology"/>
<keyword evidence="4 7" id="KW-0378">Hydrolase</keyword>
<gene>
    <name evidence="8" type="ORF">COY67_03110</name>
</gene>
<dbReference type="Gene3D" id="3.30.540.10">
    <property type="entry name" value="Fructose-1,6-Bisphosphatase, subunit A, domain 1"/>
    <property type="match status" value="1"/>
</dbReference>
<feature type="binding site" evidence="6">
    <location>
        <position position="84"/>
    </location>
    <ligand>
        <name>Mg(2+)</name>
        <dbReference type="ChEBI" id="CHEBI:18420"/>
        <label>1</label>
        <note>catalytic</note>
    </ligand>
</feature>
<keyword evidence="5 6" id="KW-0460">Magnesium</keyword>
<dbReference type="InterPro" id="IPR000760">
    <property type="entry name" value="Inositol_monophosphatase-like"/>
</dbReference>
<evidence type="ECO:0000256" key="7">
    <source>
        <dbReference type="RuleBase" id="RU364068"/>
    </source>
</evidence>
<comment type="cofactor">
    <cofactor evidence="2 6 7">
        <name>Mg(2+)</name>
        <dbReference type="ChEBI" id="CHEBI:18420"/>
    </cofactor>
</comment>
<dbReference type="PANTHER" id="PTHR20854">
    <property type="entry name" value="INOSITOL MONOPHOSPHATASE"/>
    <property type="match status" value="1"/>
</dbReference>
<dbReference type="GO" id="GO:0046854">
    <property type="term" value="P:phosphatidylinositol phosphate biosynthetic process"/>
    <property type="evidence" value="ECO:0007669"/>
    <property type="project" value="InterPro"/>
</dbReference>
<dbReference type="Proteomes" id="UP000228689">
    <property type="component" value="Unassembled WGS sequence"/>
</dbReference>
<dbReference type="GO" id="GO:0046872">
    <property type="term" value="F:metal ion binding"/>
    <property type="evidence" value="ECO:0007669"/>
    <property type="project" value="UniProtKB-KW"/>
</dbReference>
<evidence type="ECO:0000256" key="5">
    <source>
        <dbReference type="ARBA" id="ARBA00022842"/>
    </source>
</evidence>
<sequence>MTRHQLAKQLAVQAGKKLLKDFKNFKRTETVFKRNHEVVTKYDKQAEKIILDGIKKHYPNDAILSEEAGANNKKSEYLWAVDPLDGTHNFVMNVPTFSVSIGLFHLPEMKEENAYIKEATIYWPNMNNLYTAGSGKGAFENGKRIKVSKVNNIQDTQLAYCYGKLRAHRIKAVRYYLVLKQRRISARQIGSAAIELSLVASGFLDSIIIPGANLWDVAAGVLIVREAGGQVTDAEGKEWNIDSKDMAASNGLIHNKVLKIFNNA</sequence>